<proteinExistence type="predicted"/>
<dbReference type="EMBL" id="CM004393">
    <property type="protein sequence ID" value="OAY46425.1"/>
    <property type="molecule type" value="Genomic_DNA"/>
</dbReference>
<accession>A0A2C9VNH7</accession>
<gene>
    <name evidence="1" type="ORF">MANES_07G142800</name>
</gene>
<dbReference type="AlphaFoldDB" id="A0A2C9VNH7"/>
<name>A0A2C9VNH7_MANES</name>
<reference evidence="1" key="1">
    <citation type="submission" date="2016-02" db="EMBL/GenBank/DDBJ databases">
        <title>WGS assembly of Manihot esculenta.</title>
        <authorList>
            <person name="Bredeson J.V."/>
            <person name="Prochnik S.E."/>
            <person name="Lyons J.B."/>
            <person name="Schmutz J."/>
            <person name="Grimwood J."/>
            <person name="Vrebalov J."/>
            <person name="Bart R.S."/>
            <person name="Amuge T."/>
            <person name="Ferguson M.E."/>
            <person name="Green R."/>
            <person name="Putnam N."/>
            <person name="Stites J."/>
            <person name="Rounsley S."/>
            <person name="Rokhsar D.S."/>
        </authorList>
    </citation>
    <scope>NUCLEOTIDE SEQUENCE [LARGE SCALE GENOMIC DNA]</scope>
    <source>
        <tissue evidence="1">Leaf</tissue>
    </source>
</reference>
<organism evidence="1">
    <name type="scientific">Manihot esculenta</name>
    <name type="common">Cassava</name>
    <name type="synonym">Jatropha manihot</name>
    <dbReference type="NCBI Taxonomy" id="3983"/>
    <lineage>
        <taxon>Eukaryota</taxon>
        <taxon>Viridiplantae</taxon>
        <taxon>Streptophyta</taxon>
        <taxon>Embryophyta</taxon>
        <taxon>Tracheophyta</taxon>
        <taxon>Spermatophyta</taxon>
        <taxon>Magnoliopsida</taxon>
        <taxon>eudicotyledons</taxon>
        <taxon>Gunneridae</taxon>
        <taxon>Pentapetalae</taxon>
        <taxon>rosids</taxon>
        <taxon>fabids</taxon>
        <taxon>Malpighiales</taxon>
        <taxon>Euphorbiaceae</taxon>
        <taxon>Crotonoideae</taxon>
        <taxon>Manihoteae</taxon>
        <taxon>Manihot</taxon>
    </lineage>
</organism>
<protein>
    <submittedName>
        <fullName evidence="1">Uncharacterized protein</fullName>
    </submittedName>
</protein>
<sequence>MLRTQNCLVAHLPNSVQLLNIPIEFSLLPLWERQKLSIVSMRIFSASAPTSPFDAKPKLILSASFCDFQSTLNPQCFKVVDSG</sequence>
<evidence type="ECO:0000313" key="1">
    <source>
        <dbReference type="EMBL" id="OAY46425.1"/>
    </source>
</evidence>